<evidence type="ECO:0000256" key="3">
    <source>
        <dbReference type="ARBA" id="ARBA00022989"/>
    </source>
</evidence>
<evidence type="ECO:0000256" key="4">
    <source>
        <dbReference type="ARBA" id="ARBA00023136"/>
    </source>
</evidence>
<evidence type="ECO:0000259" key="9">
    <source>
        <dbReference type="Pfam" id="PF25954"/>
    </source>
</evidence>
<feature type="domain" description="CusB-like beta-barrel" evidence="9">
    <location>
        <begin position="249"/>
        <end position="287"/>
    </location>
</feature>
<keyword evidence="3 6" id="KW-1133">Transmembrane helix</keyword>
<dbReference type="GO" id="GO:0055085">
    <property type="term" value="P:transmembrane transport"/>
    <property type="evidence" value="ECO:0007669"/>
    <property type="project" value="InterPro"/>
</dbReference>
<evidence type="ECO:0000256" key="1">
    <source>
        <dbReference type="ARBA" id="ARBA00004167"/>
    </source>
</evidence>
<keyword evidence="2 6" id="KW-0812">Transmembrane</keyword>
<accession>A0A921MQR1</accession>
<dbReference type="PANTHER" id="PTHR30386">
    <property type="entry name" value="MEMBRANE FUSION SUBUNIT OF EMRAB-TOLC MULTIDRUG EFFLUX PUMP"/>
    <property type="match status" value="1"/>
</dbReference>
<sequence>MNKRTRKIVFNVIVITLLVIGFVWVCSRFVHLGRVEYTDNAQVRQHIVPVNSRLQGFIKKIYFEEYAPVHKGDTLLLIEDAEFRLRLAQAEADYQNALAGRGAMGAAVSTAHNNLAVSDAGIEEVEVLLKNAEKDYERYRKLLSEEAVTQQQYDEVKTNYEALKAKYEMLVRQRRSASLVKDEQSQRLSQNEAAVTVAEAALDLAKLNLSYTVVLAPCDGVTSRKTIQEGQLIQPGQTLVSIVDEAEKWVVANYKETQTAHIAEGMPVDMTIDAIPGVVYKGRVQSLSKATGAQYSLVPQDNSAGNFVKVEQRIPVRIVFSEENSPENMDRLRAGLNVECEVKYRDHDSAR</sequence>
<gene>
    <name evidence="10" type="ORF">K8U91_05050</name>
</gene>
<organism evidence="10 11">
    <name type="scientific">Barnesiella viscericola</name>
    <dbReference type="NCBI Taxonomy" id="397865"/>
    <lineage>
        <taxon>Bacteria</taxon>
        <taxon>Pseudomonadati</taxon>
        <taxon>Bacteroidota</taxon>
        <taxon>Bacteroidia</taxon>
        <taxon>Bacteroidales</taxon>
        <taxon>Barnesiellaceae</taxon>
        <taxon>Barnesiella</taxon>
    </lineage>
</organism>
<feature type="domain" description="Multidrug resistance protein MdtA-like alpha-helical hairpin" evidence="7">
    <location>
        <begin position="129"/>
        <end position="212"/>
    </location>
</feature>
<dbReference type="InterPro" id="IPR050739">
    <property type="entry name" value="MFP"/>
</dbReference>
<evidence type="ECO:0000256" key="2">
    <source>
        <dbReference type="ARBA" id="ARBA00022692"/>
    </source>
</evidence>
<dbReference type="AlphaFoldDB" id="A0A921MQR1"/>
<dbReference type="InterPro" id="IPR058792">
    <property type="entry name" value="Beta-barrel_RND_2"/>
</dbReference>
<dbReference type="Proteomes" id="UP000757103">
    <property type="component" value="Unassembled WGS sequence"/>
</dbReference>
<comment type="caution">
    <text evidence="10">The sequence shown here is derived from an EMBL/GenBank/DDBJ whole genome shotgun (WGS) entry which is preliminary data.</text>
</comment>
<feature type="transmembrane region" description="Helical" evidence="6">
    <location>
        <begin position="7"/>
        <end position="25"/>
    </location>
</feature>
<feature type="coiled-coil region" evidence="5">
    <location>
        <begin position="122"/>
        <end position="173"/>
    </location>
</feature>
<comment type="subcellular location">
    <subcellularLocation>
        <location evidence="1">Membrane</location>
        <topology evidence="1">Single-pass membrane protein</topology>
    </subcellularLocation>
</comment>
<protein>
    <submittedName>
        <fullName evidence="10">HlyD family secretion protein</fullName>
    </submittedName>
</protein>
<proteinExistence type="predicted"/>
<dbReference type="Gene3D" id="2.40.50.100">
    <property type="match status" value="1"/>
</dbReference>
<dbReference type="InterPro" id="IPR058625">
    <property type="entry name" value="MdtA-like_BSH"/>
</dbReference>
<dbReference type="Pfam" id="PF25954">
    <property type="entry name" value="Beta-barrel_RND_2"/>
    <property type="match status" value="1"/>
</dbReference>
<dbReference type="RefSeq" id="WP_273305863.1">
    <property type="nucleotide sequence ID" value="NZ_DYUD01000016.1"/>
</dbReference>
<dbReference type="Pfam" id="PF25876">
    <property type="entry name" value="HH_MFP_RND"/>
    <property type="match status" value="1"/>
</dbReference>
<name>A0A921MQR1_9BACT</name>
<dbReference type="Pfam" id="PF25917">
    <property type="entry name" value="BSH_RND"/>
    <property type="match status" value="1"/>
</dbReference>
<keyword evidence="5" id="KW-0175">Coiled coil</keyword>
<dbReference type="SUPFAM" id="SSF111369">
    <property type="entry name" value="HlyD-like secretion proteins"/>
    <property type="match status" value="3"/>
</dbReference>
<dbReference type="Gene3D" id="1.10.287.470">
    <property type="entry name" value="Helix hairpin bin"/>
    <property type="match status" value="1"/>
</dbReference>
<evidence type="ECO:0000259" key="7">
    <source>
        <dbReference type="Pfam" id="PF25876"/>
    </source>
</evidence>
<evidence type="ECO:0000256" key="6">
    <source>
        <dbReference type="SAM" id="Phobius"/>
    </source>
</evidence>
<reference evidence="10" key="1">
    <citation type="journal article" date="2021" name="PeerJ">
        <title>Extensive microbial diversity within the chicken gut microbiome revealed by metagenomics and culture.</title>
        <authorList>
            <person name="Gilroy R."/>
            <person name="Ravi A."/>
            <person name="Getino M."/>
            <person name="Pursley I."/>
            <person name="Horton D.L."/>
            <person name="Alikhan N.F."/>
            <person name="Baker D."/>
            <person name="Gharbi K."/>
            <person name="Hall N."/>
            <person name="Watson M."/>
            <person name="Adriaenssens E.M."/>
            <person name="Foster-Nyarko E."/>
            <person name="Jarju S."/>
            <person name="Secka A."/>
            <person name="Antonio M."/>
            <person name="Oren A."/>
            <person name="Chaudhuri R.R."/>
            <person name="La Ragione R."/>
            <person name="Hildebrand F."/>
            <person name="Pallen M.J."/>
        </authorList>
    </citation>
    <scope>NUCLEOTIDE SEQUENCE</scope>
    <source>
        <strain evidence="10">CHK121-7720</strain>
    </source>
</reference>
<dbReference type="InterPro" id="IPR058624">
    <property type="entry name" value="MdtA-like_HH"/>
</dbReference>
<dbReference type="Gene3D" id="2.40.30.170">
    <property type="match status" value="1"/>
</dbReference>
<feature type="domain" description="Multidrug resistance protein MdtA-like barrel-sandwich hybrid" evidence="8">
    <location>
        <begin position="47"/>
        <end position="244"/>
    </location>
</feature>
<evidence type="ECO:0000256" key="5">
    <source>
        <dbReference type="SAM" id="Coils"/>
    </source>
</evidence>
<keyword evidence="4 6" id="KW-0472">Membrane</keyword>
<evidence type="ECO:0000313" key="10">
    <source>
        <dbReference type="EMBL" id="HJG88830.1"/>
    </source>
</evidence>
<dbReference type="GO" id="GO:0016020">
    <property type="term" value="C:membrane"/>
    <property type="evidence" value="ECO:0007669"/>
    <property type="project" value="UniProtKB-SubCell"/>
</dbReference>
<evidence type="ECO:0000313" key="11">
    <source>
        <dbReference type="Proteomes" id="UP000757103"/>
    </source>
</evidence>
<reference evidence="10" key="2">
    <citation type="submission" date="2021-09" db="EMBL/GenBank/DDBJ databases">
        <authorList>
            <person name="Gilroy R."/>
        </authorList>
    </citation>
    <scope>NUCLEOTIDE SEQUENCE</scope>
    <source>
        <strain evidence="10">CHK121-7720</strain>
    </source>
</reference>
<dbReference type="EMBL" id="DYUD01000016">
    <property type="protein sequence ID" value="HJG88830.1"/>
    <property type="molecule type" value="Genomic_DNA"/>
</dbReference>
<dbReference type="PANTHER" id="PTHR30386:SF26">
    <property type="entry name" value="TRANSPORT PROTEIN COMB"/>
    <property type="match status" value="1"/>
</dbReference>
<evidence type="ECO:0000259" key="8">
    <source>
        <dbReference type="Pfam" id="PF25917"/>
    </source>
</evidence>